<evidence type="ECO:0008006" key="3">
    <source>
        <dbReference type="Google" id="ProtNLM"/>
    </source>
</evidence>
<reference evidence="2" key="1">
    <citation type="journal article" date="2019" name="Int. J. Syst. Evol. Microbiol.">
        <title>The Global Catalogue of Microorganisms (GCM) 10K type strain sequencing project: providing services to taxonomists for standard genome sequencing and annotation.</title>
        <authorList>
            <consortium name="The Broad Institute Genomics Platform"/>
            <consortium name="The Broad Institute Genome Sequencing Center for Infectious Disease"/>
            <person name="Wu L."/>
            <person name="Ma J."/>
        </authorList>
    </citation>
    <scope>NUCLEOTIDE SEQUENCE [LARGE SCALE GENOMIC DNA]</scope>
    <source>
        <strain evidence="2">JCM 18200</strain>
    </source>
</reference>
<proteinExistence type="predicted"/>
<organism evidence="1 2">
    <name type="scientific">Olivibacter ginsenosidimutans</name>
    <dbReference type="NCBI Taxonomy" id="1176537"/>
    <lineage>
        <taxon>Bacteria</taxon>
        <taxon>Pseudomonadati</taxon>
        <taxon>Bacteroidota</taxon>
        <taxon>Sphingobacteriia</taxon>
        <taxon>Sphingobacteriales</taxon>
        <taxon>Sphingobacteriaceae</taxon>
        <taxon>Olivibacter</taxon>
    </lineage>
</organism>
<dbReference type="InterPro" id="IPR032568">
    <property type="entry name" value="DUF4926"/>
</dbReference>
<evidence type="ECO:0000313" key="1">
    <source>
        <dbReference type="EMBL" id="GAA4789626.1"/>
    </source>
</evidence>
<name>A0ABP9B6B5_9SPHI</name>
<dbReference type="Pfam" id="PF16277">
    <property type="entry name" value="DUF4926"/>
    <property type="match status" value="1"/>
</dbReference>
<accession>A0ABP9B6B5</accession>
<dbReference type="EMBL" id="BAABIQ010000018">
    <property type="protein sequence ID" value="GAA4789626.1"/>
    <property type="molecule type" value="Genomic_DNA"/>
</dbReference>
<dbReference type="Proteomes" id="UP001501411">
    <property type="component" value="Unassembled WGS sequence"/>
</dbReference>
<comment type="caution">
    <text evidence="1">The sequence shown here is derived from an EMBL/GenBank/DDBJ whole genome shotgun (WGS) entry which is preliminary data.</text>
</comment>
<gene>
    <name evidence="1" type="ORF">GCM10023231_17040</name>
</gene>
<evidence type="ECO:0000313" key="2">
    <source>
        <dbReference type="Proteomes" id="UP001501411"/>
    </source>
</evidence>
<sequence>MINQYDIVKSLTRLNDKVPEDCRGVVVMVLPDFPVGYLVEFMNDKTETLDVLAVTAEQIEKI</sequence>
<keyword evidence="2" id="KW-1185">Reference proteome</keyword>
<protein>
    <recommendedName>
        <fullName evidence="3">DUF4926 domain-containing protein</fullName>
    </recommendedName>
</protein>
<dbReference type="RefSeq" id="WP_345231345.1">
    <property type="nucleotide sequence ID" value="NZ_BAABIQ010000018.1"/>
</dbReference>